<reference evidence="2 3" key="1">
    <citation type="submission" date="2019-03" db="EMBL/GenBank/DDBJ databases">
        <title>Genomic Encyclopedia of Type Strains, Phase IV (KMG-V): Genome sequencing to study the core and pangenomes of soil and plant-associated prokaryotes.</title>
        <authorList>
            <person name="Whitman W."/>
        </authorList>
    </citation>
    <scope>NUCLEOTIDE SEQUENCE [LARGE SCALE GENOMIC DNA]</scope>
    <source>
        <strain evidence="2 3">IE4868</strain>
    </source>
</reference>
<feature type="domain" description="DUF3850" evidence="1">
    <location>
        <begin position="12"/>
        <end position="95"/>
    </location>
</feature>
<dbReference type="InterPro" id="IPR039440">
    <property type="entry name" value="DUF3850"/>
</dbReference>
<comment type="caution">
    <text evidence="2">The sequence shown here is derived from an EMBL/GenBank/DDBJ whole genome shotgun (WGS) entry which is preliminary data.</text>
</comment>
<dbReference type="SUPFAM" id="SSF88697">
    <property type="entry name" value="PUA domain-like"/>
    <property type="match status" value="1"/>
</dbReference>
<dbReference type="Proteomes" id="UP000295507">
    <property type="component" value="Unassembled WGS sequence"/>
</dbReference>
<gene>
    <name evidence="2" type="ORF">EV129_117110</name>
</gene>
<dbReference type="AlphaFoldDB" id="A0A4R3RCE2"/>
<dbReference type="Pfam" id="PF12961">
    <property type="entry name" value="DUF3850"/>
    <property type="match status" value="1"/>
</dbReference>
<proteinExistence type="predicted"/>
<dbReference type="EMBL" id="SMBK01000017">
    <property type="protein sequence ID" value="TCU33113.1"/>
    <property type="molecule type" value="Genomic_DNA"/>
</dbReference>
<accession>A0A4R3RCE2</accession>
<dbReference type="InterPro" id="IPR015947">
    <property type="entry name" value="PUA-like_sf"/>
</dbReference>
<evidence type="ECO:0000259" key="1">
    <source>
        <dbReference type="Pfam" id="PF12961"/>
    </source>
</evidence>
<organism evidence="2 3">
    <name type="scientific">Rhizobium azibense</name>
    <dbReference type="NCBI Taxonomy" id="1136135"/>
    <lineage>
        <taxon>Bacteria</taxon>
        <taxon>Pseudomonadati</taxon>
        <taxon>Pseudomonadota</taxon>
        <taxon>Alphaproteobacteria</taxon>
        <taxon>Hyphomicrobiales</taxon>
        <taxon>Rhizobiaceae</taxon>
        <taxon>Rhizobium/Agrobacterium group</taxon>
        <taxon>Rhizobium</taxon>
    </lineage>
</organism>
<dbReference type="Gene3D" id="2.30.130.30">
    <property type="entry name" value="Hypothetical protein"/>
    <property type="match status" value="1"/>
</dbReference>
<sequence length="106" mass="12062">MPVTTEKRKPVVHQVKSWPHLFEATLSGVKTHDMRRVADRDYQVNDVLCLQEFDPSTETYSGRELAVRITYITSAEFPCALSGGGLHEDYCILSIKPLTEDVKWHA</sequence>
<evidence type="ECO:0000313" key="3">
    <source>
        <dbReference type="Proteomes" id="UP000295507"/>
    </source>
</evidence>
<name>A0A4R3RCE2_9HYPH</name>
<protein>
    <submittedName>
        <fullName evidence="2">Uncharacterized protein DUF3850</fullName>
    </submittedName>
</protein>
<evidence type="ECO:0000313" key="2">
    <source>
        <dbReference type="EMBL" id="TCU33113.1"/>
    </source>
</evidence>